<dbReference type="Proteomes" id="UP000583929">
    <property type="component" value="Unassembled WGS sequence"/>
</dbReference>
<sequence>MAFTNAKDDCLVKLCNNKNPEAETSKTAVERSVWEEKAKKWRRTSLIVFVFGLELMKQDSISKRTFEEETI</sequence>
<reference evidence="1 2" key="1">
    <citation type="journal article" date="2020" name="bioRxiv">
        <title>Sequence and annotation of 42 cannabis genomes reveals extensive copy number variation in cannabinoid synthesis and pathogen resistance genes.</title>
        <authorList>
            <person name="Mckernan K.J."/>
            <person name="Helbert Y."/>
            <person name="Kane L.T."/>
            <person name="Ebling H."/>
            <person name="Zhang L."/>
            <person name="Liu B."/>
            <person name="Eaton Z."/>
            <person name="Mclaughlin S."/>
            <person name="Kingan S."/>
            <person name="Baybayan P."/>
            <person name="Concepcion G."/>
            <person name="Jordan M."/>
            <person name="Riva A."/>
            <person name="Barbazuk W."/>
            <person name="Harkins T."/>
        </authorList>
    </citation>
    <scope>NUCLEOTIDE SEQUENCE [LARGE SCALE GENOMIC DNA]</scope>
    <source>
        <strain evidence="2">cv. Jamaican Lion 4</strain>
        <tissue evidence="1">Leaf</tissue>
    </source>
</reference>
<accession>A0A7J6F4M1</accession>
<keyword evidence="2" id="KW-1185">Reference proteome</keyword>
<comment type="caution">
    <text evidence="1">The sequence shown here is derived from an EMBL/GenBank/DDBJ whole genome shotgun (WGS) entry which is preliminary data.</text>
</comment>
<dbReference type="AlphaFoldDB" id="A0A7J6F4M1"/>
<name>A0A7J6F4M1_CANSA</name>
<evidence type="ECO:0000313" key="2">
    <source>
        <dbReference type="Proteomes" id="UP000583929"/>
    </source>
</evidence>
<organism evidence="1 2">
    <name type="scientific">Cannabis sativa</name>
    <name type="common">Hemp</name>
    <name type="synonym">Marijuana</name>
    <dbReference type="NCBI Taxonomy" id="3483"/>
    <lineage>
        <taxon>Eukaryota</taxon>
        <taxon>Viridiplantae</taxon>
        <taxon>Streptophyta</taxon>
        <taxon>Embryophyta</taxon>
        <taxon>Tracheophyta</taxon>
        <taxon>Spermatophyta</taxon>
        <taxon>Magnoliopsida</taxon>
        <taxon>eudicotyledons</taxon>
        <taxon>Gunneridae</taxon>
        <taxon>Pentapetalae</taxon>
        <taxon>rosids</taxon>
        <taxon>fabids</taxon>
        <taxon>Rosales</taxon>
        <taxon>Cannabaceae</taxon>
        <taxon>Cannabis</taxon>
    </lineage>
</organism>
<gene>
    <name evidence="1" type="ORF">G4B88_028573</name>
</gene>
<proteinExistence type="predicted"/>
<evidence type="ECO:0000313" key="1">
    <source>
        <dbReference type="EMBL" id="KAF4364650.1"/>
    </source>
</evidence>
<protein>
    <submittedName>
        <fullName evidence="1">Uncharacterized protein</fullName>
    </submittedName>
</protein>
<dbReference type="EMBL" id="JAATIQ010000280">
    <property type="protein sequence ID" value="KAF4364650.1"/>
    <property type="molecule type" value="Genomic_DNA"/>
</dbReference>